<dbReference type="OrthoDB" id="9791357at2"/>
<protein>
    <submittedName>
        <fullName evidence="2">Membrane complex biogenesis protein, BtpA family</fullName>
    </submittedName>
</protein>
<dbReference type="PATRIC" id="fig|1161918.5.peg.572"/>
<dbReference type="SUPFAM" id="SSF51366">
    <property type="entry name" value="Ribulose-phoshate binding barrel"/>
    <property type="match status" value="1"/>
</dbReference>
<dbReference type="PANTHER" id="PTHR21381">
    <property type="entry name" value="ZGC:162297"/>
    <property type="match status" value="1"/>
</dbReference>
<dbReference type="InterPro" id="IPR011060">
    <property type="entry name" value="RibuloseP-bd_barrel"/>
</dbReference>
<proteinExistence type="inferred from homology"/>
<sequence>MKKSFPWALVMIQPKPLPGSYLNNGESFDEVLNDAINEADMIAKMGFDGFIIQNMHDGPIEQNARTETTAYMTRLGMELRNRYPDLIVGVLINWDGLASLAVAEAINADFVRVEHLYTGVSITDTGFMFGQCKSILEMKKRLNSTIPIYADVQEVNSMYLVPRPKDVAALDVVNKAYADGIFISGNNKDESLAYIKSIRKTLVDTPIFLGGGATGDNVCELMKYYDGVSVATWIKNGNMRNPIDPQRASYFLSEIEKARKYRNNL</sequence>
<organism evidence="2 3">
    <name type="scientific">Brachyspira pilosicoli WesB</name>
    <dbReference type="NCBI Taxonomy" id="1161918"/>
    <lineage>
        <taxon>Bacteria</taxon>
        <taxon>Pseudomonadati</taxon>
        <taxon>Spirochaetota</taxon>
        <taxon>Spirochaetia</taxon>
        <taxon>Brachyspirales</taxon>
        <taxon>Brachyspiraceae</taxon>
        <taxon>Brachyspira</taxon>
    </lineage>
</organism>
<evidence type="ECO:0000313" key="3">
    <source>
        <dbReference type="Proteomes" id="UP000003759"/>
    </source>
</evidence>
<evidence type="ECO:0000313" key="2">
    <source>
        <dbReference type="EMBL" id="CCG56734.1"/>
    </source>
</evidence>
<accession>K0JII8</accession>
<gene>
    <name evidence="2" type="primary">btpA</name>
    <name evidence="2" type="ORF">WESB_1266</name>
</gene>
<dbReference type="Pfam" id="PF03437">
    <property type="entry name" value="BtpA"/>
    <property type="match status" value="1"/>
</dbReference>
<dbReference type="AlphaFoldDB" id="K0JII8"/>
<dbReference type="PIRSF" id="PIRSF005956">
    <property type="entry name" value="BtpA"/>
    <property type="match status" value="1"/>
</dbReference>
<dbReference type="InterPro" id="IPR005137">
    <property type="entry name" value="BtpA"/>
</dbReference>
<dbReference type="EMBL" id="HE793032">
    <property type="protein sequence ID" value="CCG56734.1"/>
    <property type="molecule type" value="Genomic_DNA"/>
</dbReference>
<evidence type="ECO:0000256" key="1">
    <source>
        <dbReference type="ARBA" id="ARBA00006007"/>
    </source>
</evidence>
<dbReference type="Proteomes" id="UP000003759">
    <property type="component" value="Chromosome"/>
</dbReference>
<dbReference type="NCBIfam" id="TIGR00259">
    <property type="entry name" value="thylakoid_BtpA"/>
    <property type="match status" value="1"/>
</dbReference>
<dbReference type="HOGENOM" id="CLU_075239_1_0_12"/>
<name>K0JII8_BRAPL</name>
<reference evidence="2 3" key="1">
    <citation type="journal article" date="2012" name="BMC Genomics">
        <title>Comparative genomics of Brachyspira pilosicoli strains: genome rearrangements, reductions and correlation of genetic compliment with phenotypic diversity.</title>
        <authorList>
            <person name="Mappley L.J."/>
            <person name="Black M.L."/>
            <person name="Abuoun M."/>
            <person name="Darby A.C."/>
            <person name="Woodward M.J."/>
            <person name="Parkhill J."/>
            <person name="Turner A.K."/>
            <person name="Bellgard M.I."/>
            <person name="La T."/>
            <person name="Phillips N.D."/>
            <person name="La Ragione R.M."/>
            <person name="Hampson D.J."/>
        </authorList>
    </citation>
    <scope>NUCLEOTIDE SEQUENCE [LARGE SCALE GENOMIC DNA]</scope>
    <source>
        <strain evidence="2">WesB</strain>
    </source>
</reference>
<comment type="similarity">
    <text evidence="1">Belongs to the BtpA family.</text>
</comment>
<dbReference type="KEGG" id="bpw:WESB_1266"/>
<dbReference type="PANTHER" id="PTHR21381:SF3">
    <property type="entry name" value="SGC REGION PROTEIN SGCQ-RELATED"/>
    <property type="match status" value="1"/>
</dbReference>
<dbReference type="RefSeq" id="WP_014933051.1">
    <property type="nucleotide sequence ID" value="NC_018604.1"/>
</dbReference>